<dbReference type="SUPFAM" id="SSF55729">
    <property type="entry name" value="Acyl-CoA N-acyltransferases (Nat)"/>
    <property type="match status" value="1"/>
</dbReference>
<dbReference type="PANTHER" id="PTHR43792:SF1">
    <property type="entry name" value="N-ACETYLTRANSFERASE DOMAIN-CONTAINING PROTEIN"/>
    <property type="match status" value="1"/>
</dbReference>
<dbReference type="Proteomes" id="UP000051054">
    <property type="component" value="Unassembled WGS sequence"/>
</dbReference>
<dbReference type="Pfam" id="PF13302">
    <property type="entry name" value="Acetyltransf_3"/>
    <property type="match status" value="1"/>
</dbReference>
<evidence type="ECO:0000313" key="3">
    <source>
        <dbReference type="Proteomes" id="UP000051054"/>
    </source>
</evidence>
<proteinExistence type="predicted"/>
<evidence type="ECO:0000313" key="2">
    <source>
        <dbReference type="EMBL" id="KRM19682.1"/>
    </source>
</evidence>
<dbReference type="STRING" id="1423755.FC40_GL001533"/>
<dbReference type="RefSeq" id="WP_025022778.1">
    <property type="nucleotide sequence ID" value="NZ_AZGD01000037.1"/>
</dbReference>
<dbReference type="InterPro" id="IPR016181">
    <property type="entry name" value="Acyl_CoA_acyltransferase"/>
</dbReference>
<dbReference type="eggNOG" id="COG1670">
    <property type="taxonomic scope" value="Bacteria"/>
</dbReference>
<protein>
    <recommendedName>
        <fullName evidence="1">N-acetyltransferase domain-containing protein</fullName>
    </recommendedName>
</protein>
<dbReference type="GO" id="GO:0016747">
    <property type="term" value="F:acyltransferase activity, transferring groups other than amino-acyl groups"/>
    <property type="evidence" value="ECO:0007669"/>
    <property type="project" value="InterPro"/>
</dbReference>
<gene>
    <name evidence="2" type="ORF">FC40_GL001533</name>
</gene>
<dbReference type="EMBL" id="AZGD01000037">
    <property type="protein sequence ID" value="KRM19682.1"/>
    <property type="molecule type" value="Genomic_DNA"/>
</dbReference>
<dbReference type="InterPro" id="IPR000182">
    <property type="entry name" value="GNAT_dom"/>
</dbReference>
<dbReference type="OrthoDB" id="9798081at2"/>
<organism evidence="2 3">
    <name type="scientific">Ligilactobacillus hayakitensis DSM 18933 = JCM 14209</name>
    <dbReference type="NCBI Taxonomy" id="1423755"/>
    <lineage>
        <taxon>Bacteria</taxon>
        <taxon>Bacillati</taxon>
        <taxon>Bacillota</taxon>
        <taxon>Bacilli</taxon>
        <taxon>Lactobacillales</taxon>
        <taxon>Lactobacillaceae</taxon>
        <taxon>Ligilactobacillus</taxon>
    </lineage>
</organism>
<accession>A0A0R1WPJ5</accession>
<name>A0A0R1WPJ5_9LACO</name>
<dbReference type="InterPro" id="IPR051531">
    <property type="entry name" value="N-acetyltransferase"/>
</dbReference>
<sequence>MIKTNNLSLRPLELDDANDMHHYLTQENVCRLAGLAPIKTKEQSVEFIKMLLKQKAWVIQKDEHVIGNIVVFLNPSDEFKGEIGFMLNEDHWHHGYMQEALSALLQSDGLYFKELLAAVYPENIASIKTLEKVGFEFETMLPASILDPKIKAIYKLERS</sequence>
<dbReference type="PROSITE" id="PS51186">
    <property type="entry name" value="GNAT"/>
    <property type="match status" value="1"/>
</dbReference>
<keyword evidence="3" id="KW-1185">Reference proteome</keyword>
<reference evidence="2 3" key="1">
    <citation type="journal article" date="2015" name="Genome Announc.">
        <title>Expanding the biotechnology potential of lactobacilli through comparative genomics of 213 strains and associated genera.</title>
        <authorList>
            <person name="Sun Z."/>
            <person name="Harris H.M."/>
            <person name="McCann A."/>
            <person name="Guo C."/>
            <person name="Argimon S."/>
            <person name="Zhang W."/>
            <person name="Yang X."/>
            <person name="Jeffery I.B."/>
            <person name="Cooney J.C."/>
            <person name="Kagawa T.F."/>
            <person name="Liu W."/>
            <person name="Song Y."/>
            <person name="Salvetti E."/>
            <person name="Wrobel A."/>
            <person name="Rasinkangas P."/>
            <person name="Parkhill J."/>
            <person name="Rea M.C."/>
            <person name="O'Sullivan O."/>
            <person name="Ritari J."/>
            <person name="Douillard F.P."/>
            <person name="Paul Ross R."/>
            <person name="Yang R."/>
            <person name="Briner A.E."/>
            <person name="Felis G.E."/>
            <person name="de Vos W.M."/>
            <person name="Barrangou R."/>
            <person name="Klaenhammer T.R."/>
            <person name="Caufield P.W."/>
            <person name="Cui Y."/>
            <person name="Zhang H."/>
            <person name="O'Toole P.W."/>
        </authorList>
    </citation>
    <scope>NUCLEOTIDE SEQUENCE [LARGE SCALE GENOMIC DNA]</scope>
    <source>
        <strain evidence="2 3">DSM 18933</strain>
    </source>
</reference>
<evidence type="ECO:0000259" key="1">
    <source>
        <dbReference type="PROSITE" id="PS51186"/>
    </source>
</evidence>
<dbReference type="PATRIC" id="fig|1423755.3.peg.1622"/>
<dbReference type="Gene3D" id="3.40.630.30">
    <property type="match status" value="1"/>
</dbReference>
<dbReference type="PANTHER" id="PTHR43792">
    <property type="entry name" value="GNAT FAMILY, PUTATIVE (AFU_ORTHOLOGUE AFUA_3G00765)-RELATED-RELATED"/>
    <property type="match status" value="1"/>
</dbReference>
<dbReference type="AlphaFoldDB" id="A0A0R1WPJ5"/>
<comment type="caution">
    <text evidence="2">The sequence shown here is derived from an EMBL/GenBank/DDBJ whole genome shotgun (WGS) entry which is preliminary data.</text>
</comment>
<feature type="domain" description="N-acetyltransferase" evidence="1">
    <location>
        <begin position="7"/>
        <end position="157"/>
    </location>
</feature>